<dbReference type="Proteomes" id="UP000009231">
    <property type="component" value="Chromosome"/>
</dbReference>
<protein>
    <submittedName>
        <fullName evidence="4">GCN5-related N-acetyltransferase</fullName>
    </submittedName>
</protein>
<keyword evidence="5" id="KW-1185">Reference proteome</keyword>
<feature type="domain" description="N-acetyltransferase" evidence="3">
    <location>
        <begin position="4"/>
        <end position="150"/>
    </location>
</feature>
<sequence length="163" mass="18951">MKDIKIRNVQGDDFLKIAELAEKCSPMLTERNSIYHMFTKFFRNTSFIVEDHEGGKILGFLLGFISQTDPNNAYIQFLCVKPGFKKEGIATRLLKNFFEVLRNKGCRKVYLITKPRNKVEVEFYKTLGFKVYGNNKTIVIDGLKVIKDYNGPGEHRIIFFRLI</sequence>
<accession>F6D464</accession>
<name>F6D464_METPW</name>
<organism evidence="4 5">
    <name type="scientific">Methanobacterium paludis (strain DSM 25820 / JCM 18151 / SWAN1)</name>
    <dbReference type="NCBI Taxonomy" id="868131"/>
    <lineage>
        <taxon>Archaea</taxon>
        <taxon>Methanobacteriati</taxon>
        <taxon>Methanobacteriota</taxon>
        <taxon>Methanomada group</taxon>
        <taxon>Methanobacteria</taxon>
        <taxon>Methanobacteriales</taxon>
        <taxon>Methanobacteriaceae</taxon>
        <taxon>Methanobacterium</taxon>
    </lineage>
</organism>
<evidence type="ECO:0000259" key="3">
    <source>
        <dbReference type="PROSITE" id="PS51186"/>
    </source>
</evidence>
<dbReference type="InterPro" id="IPR051556">
    <property type="entry name" value="N-term/lysine_N-AcTrnsfr"/>
</dbReference>
<dbReference type="InterPro" id="IPR017255">
    <property type="entry name" value="AcTrfase_GNAT_prd"/>
</dbReference>
<dbReference type="KEGG" id="mew:MSWAN_0446"/>
<keyword evidence="2" id="KW-0012">Acyltransferase</keyword>
<dbReference type="PANTHER" id="PTHR42919:SF8">
    <property type="entry name" value="N-ALPHA-ACETYLTRANSFERASE 50"/>
    <property type="match status" value="1"/>
</dbReference>
<proteinExistence type="predicted"/>
<reference evidence="4 5" key="1">
    <citation type="journal article" date="2014" name="Int. J. Syst. Evol. Microbiol.">
        <title>Methanobacterium paludis sp. nov. and a novel strain of Methanobacterium lacus isolated from northern peatlands.</title>
        <authorList>
            <person name="Cadillo-Quiroz H."/>
            <person name="Brauer S.L."/>
            <person name="Goodson N."/>
            <person name="Yavitt J.B."/>
            <person name="Zinder S.H."/>
        </authorList>
    </citation>
    <scope>NUCLEOTIDE SEQUENCE [LARGE SCALE GENOMIC DNA]</scope>
    <source>
        <strain evidence="5">DSM 25820 / JCM 18151 / SWAN1</strain>
    </source>
</reference>
<gene>
    <name evidence="4" type="ordered locus">MSWAN_0446</name>
</gene>
<dbReference type="SUPFAM" id="SSF55729">
    <property type="entry name" value="Acyl-CoA N-acyltransferases (Nat)"/>
    <property type="match status" value="1"/>
</dbReference>
<evidence type="ECO:0000256" key="1">
    <source>
        <dbReference type="ARBA" id="ARBA00022679"/>
    </source>
</evidence>
<dbReference type="RefSeq" id="WP_013824988.1">
    <property type="nucleotide sequence ID" value="NC_015574.1"/>
</dbReference>
<dbReference type="Pfam" id="PF00583">
    <property type="entry name" value="Acetyltransf_1"/>
    <property type="match status" value="1"/>
</dbReference>
<dbReference type="eggNOG" id="arCOG00833">
    <property type="taxonomic scope" value="Archaea"/>
</dbReference>
<dbReference type="EMBL" id="CP002772">
    <property type="protein sequence ID" value="AEG17486.1"/>
    <property type="molecule type" value="Genomic_DNA"/>
</dbReference>
<evidence type="ECO:0000313" key="5">
    <source>
        <dbReference type="Proteomes" id="UP000009231"/>
    </source>
</evidence>
<dbReference type="GeneID" id="10667933"/>
<evidence type="ECO:0000256" key="2">
    <source>
        <dbReference type="ARBA" id="ARBA00023315"/>
    </source>
</evidence>
<evidence type="ECO:0000313" key="4">
    <source>
        <dbReference type="EMBL" id="AEG17486.1"/>
    </source>
</evidence>
<dbReference type="InterPro" id="IPR016181">
    <property type="entry name" value="Acyl_CoA_acyltransferase"/>
</dbReference>
<dbReference type="CDD" id="cd04301">
    <property type="entry name" value="NAT_SF"/>
    <property type="match status" value="1"/>
</dbReference>
<dbReference type="PROSITE" id="PS51186">
    <property type="entry name" value="GNAT"/>
    <property type="match status" value="1"/>
</dbReference>
<keyword evidence="1" id="KW-0808">Transferase</keyword>
<dbReference type="InterPro" id="IPR000182">
    <property type="entry name" value="GNAT_dom"/>
</dbReference>
<dbReference type="GO" id="GO:0016747">
    <property type="term" value="F:acyltransferase activity, transferring groups other than amino-acyl groups"/>
    <property type="evidence" value="ECO:0007669"/>
    <property type="project" value="InterPro"/>
</dbReference>
<dbReference type="PANTHER" id="PTHR42919">
    <property type="entry name" value="N-ALPHA-ACETYLTRANSFERASE"/>
    <property type="match status" value="1"/>
</dbReference>
<dbReference type="HOGENOM" id="CLU_117563_0_0_2"/>
<dbReference type="PIRSF" id="PIRSF037663">
    <property type="entry name" value="Acetyltransf_GNAT_prd"/>
    <property type="match status" value="1"/>
</dbReference>
<dbReference type="STRING" id="868131.MSWAN_0446"/>
<dbReference type="Gene3D" id="3.40.630.30">
    <property type="match status" value="1"/>
</dbReference>
<dbReference type="AlphaFoldDB" id="F6D464"/>